<dbReference type="AlphaFoldDB" id="A0A8B7YJ03"/>
<gene>
    <name evidence="11" type="primary">LOC110979787</name>
</gene>
<dbReference type="GO" id="GO:0019706">
    <property type="term" value="F:protein-cysteine S-palmitoyltransferase activity"/>
    <property type="evidence" value="ECO:0007669"/>
    <property type="project" value="UniProtKB-EC"/>
</dbReference>
<keyword evidence="3" id="KW-0677">Repeat</keyword>
<evidence type="ECO:0000256" key="1">
    <source>
        <dbReference type="ARBA" id="ARBA00004141"/>
    </source>
</evidence>
<dbReference type="InterPro" id="IPR002110">
    <property type="entry name" value="Ankyrin_rpt"/>
</dbReference>
<dbReference type="PROSITE" id="PS50216">
    <property type="entry name" value="DHHC"/>
    <property type="match status" value="1"/>
</dbReference>
<feature type="repeat" description="ANK" evidence="7">
    <location>
        <begin position="55"/>
        <end position="87"/>
    </location>
</feature>
<keyword evidence="4 8" id="KW-1133">Transmembrane helix</keyword>
<accession>A0A8B7YJ03</accession>
<evidence type="ECO:0000256" key="5">
    <source>
        <dbReference type="ARBA" id="ARBA00023043"/>
    </source>
</evidence>
<dbReference type="PANTHER" id="PTHR24161:SF119">
    <property type="entry name" value="ANKYRIN REPEAT DOMAIN 44"/>
    <property type="match status" value="1"/>
</dbReference>
<dbReference type="PROSITE" id="PS50088">
    <property type="entry name" value="ANK_REPEAT"/>
    <property type="match status" value="3"/>
</dbReference>
<reference evidence="11" key="1">
    <citation type="submission" date="2025-08" db="UniProtKB">
        <authorList>
            <consortium name="RefSeq"/>
        </authorList>
    </citation>
    <scope>IDENTIFICATION</scope>
</reference>
<feature type="transmembrane region" description="Helical" evidence="8">
    <location>
        <begin position="323"/>
        <end position="348"/>
    </location>
</feature>
<dbReference type="OMA" id="SHVLYYW"/>
<name>A0A8B7YJ03_ACAPL</name>
<dbReference type="Gene3D" id="1.25.40.20">
    <property type="entry name" value="Ankyrin repeat-containing domain"/>
    <property type="match status" value="2"/>
</dbReference>
<feature type="transmembrane region" description="Helical" evidence="8">
    <location>
        <begin position="360"/>
        <end position="379"/>
    </location>
</feature>
<dbReference type="GeneID" id="110979787"/>
<protein>
    <recommendedName>
        <fullName evidence="8">Palmitoyltransferase</fullName>
        <ecNumber evidence="8">2.3.1.225</ecNumber>
    </recommendedName>
</protein>
<dbReference type="EC" id="2.3.1.225" evidence="8"/>
<sequence length="581" mass="65835">MDLPPIGTKPYANFATVTERKKVSLADAVHNFHGYDEIIQILEEDPDAVHRKGWHGLTPLHKAGLRGDPKITRLLLDHGASVNEPNDYGETPLHYACKRGALVNIHAMLEEAEVKGDVWHRDFAGRNCLHHAAAGGSVLTLHYLSEVHGMAFHDRDGNGQTPLHLVCLQGFQDAMKYLLKNDRSELTWTDNNGNTPLHIACINALSEACWILLQRGNCGLLRVTNNQGQTPLQILVEGRSAGHQYLFKELSYWADSKTPHLPPKGPLFTWYFMLTMPAHFFALILLVHLVVPRFGALFITVATCFLAFYIGNQGHRLRHISRWSNPVYCGAFVAGLFHTLLCFCWKVLPVLWPVNSFIHVLIDLPVLLCIVYLYVVLLVRDAGKCTFSKAGPSIDEPFLNIRHVASGEVKYDEYCGPCEIVIPERTKHCKLCEQCMLNMDHHCLFLLRCIAKDNHRHFVLLIFLALLSQVLFLVYSVQYLRLLYPGQALWDVGVAIVHQHGWLWGMWLLNVPSILWGVSLLCMQLQLTANGMTMVWHPKASKMKNLSGAKLSRGDRLRNLRNFFAGRRIFTASELYEMEKV</sequence>
<evidence type="ECO:0000256" key="7">
    <source>
        <dbReference type="PROSITE-ProRule" id="PRU00023"/>
    </source>
</evidence>
<feature type="transmembrane region" description="Helical" evidence="8">
    <location>
        <begin position="458"/>
        <end position="480"/>
    </location>
</feature>
<proteinExistence type="inferred from homology"/>
<evidence type="ECO:0000256" key="2">
    <source>
        <dbReference type="ARBA" id="ARBA00022692"/>
    </source>
</evidence>
<evidence type="ECO:0000256" key="4">
    <source>
        <dbReference type="ARBA" id="ARBA00022989"/>
    </source>
</evidence>
<evidence type="ECO:0000313" key="11">
    <source>
        <dbReference type="RefSeq" id="XP_022091576.1"/>
    </source>
</evidence>
<evidence type="ECO:0000256" key="3">
    <source>
        <dbReference type="ARBA" id="ARBA00022737"/>
    </source>
</evidence>
<dbReference type="Pfam" id="PF01529">
    <property type="entry name" value="DHHC"/>
    <property type="match status" value="1"/>
</dbReference>
<dbReference type="OrthoDB" id="194358at2759"/>
<dbReference type="PANTHER" id="PTHR24161">
    <property type="entry name" value="ANK_REP_REGION DOMAIN-CONTAINING PROTEIN-RELATED"/>
    <property type="match status" value="1"/>
</dbReference>
<dbReference type="Pfam" id="PF12796">
    <property type="entry name" value="Ank_2"/>
    <property type="match status" value="3"/>
</dbReference>
<dbReference type="InterPro" id="IPR036770">
    <property type="entry name" value="Ankyrin_rpt-contain_sf"/>
</dbReference>
<keyword evidence="8" id="KW-0808">Transferase</keyword>
<feature type="repeat" description="ANK" evidence="7">
    <location>
        <begin position="158"/>
        <end position="181"/>
    </location>
</feature>
<organism evidence="10 11">
    <name type="scientific">Acanthaster planci</name>
    <name type="common">Crown-of-thorns starfish</name>
    <dbReference type="NCBI Taxonomy" id="133434"/>
    <lineage>
        <taxon>Eukaryota</taxon>
        <taxon>Metazoa</taxon>
        <taxon>Echinodermata</taxon>
        <taxon>Eleutherozoa</taxon>
        <taxon>Asterozoa</taxon>
        <taxon>Asteroidea</taxon>
        <taxon>Valvatacea</taxon>
        <taxon>Valvatida</taxon>
        <taxon>Acanthasteridae</taxon>
        <taxon>Acanthaster</taxon>
    </lineage>
</organism>
<keyword evidence="5 7" id="KW-0040">ANK repeat</keyword>
<keyword evidence="6 8" id="KW-0472">Membrane</keyword>
<dbReference type="KEGG" id="aplc:110979787"/>
<dbReference type="Proteomes" id="UP000694845">
    <property type="component" value="Unplaced"/>
</dbReference>
<keyword evidence="2 8" id="KW-0812">Transmembrane</keyword>
<feature type="transmembrane region" description="Helical" evidence="8">
    <location>
        <begin position="294"/>
        <end position="311"/>
    </location>
</feature>
<comment type="similarity">
    <text evidence="8">Belongs to the DHHC palmitoyltransferase family.</text>
</comment>
<comment type="subcellular location">
    <subcellularLocation>
        <location evidence="1">Membrane</location>
        <topology evidence="1">Multi-pass membrane protein</topology>
    </subcellularLocation>
</comment>
<dbReference type="GO" id="GO:0016020">
    <property type="term" value="C:membrane"/>
    <property type="evidence" value="ECO:0007669"/>
    <property type="project" value="UniProtKB-SubCell"/>
</dbReference>
<evidence type="ECO:0000259" key="9">
    <source>
        <dbReference type="Pfam" id="PF01529"/>
    </source>
</evidence>
<comment type="domain">
    <text evidence="8">The DHHC domain is required for palmitoyltransferase activity.</text>
</comment>
<dbReference type="RefSeq" id="XP_022091576.1">
    <property type="nucleotide sequence ID" value="XM_022235884.1"/>
</dbReference>
<comment type="catalytic activity">
    <reaction evidence="8">
        <text>L-cysteinyl-[protein] + hexadecanoyl-CoA = S-hexadecanoyl-L-cysteinyl-[protein] + CoA</text>
        <dbReference type="Rhea" id="RHEA:36683"/>
        <dbReference type="Rhea" id="RHEA-COMP:10131"/>
        <dbReference type="Rhea" id="RHEA-COMP:11032"/>
        <dbReference type="ChEBI" id="CHEBI:29950"/>
        <dbReference type="ChEBI" id="CHEBI:57287"/>
        <dbReference type="ChEBI" id="CHEBI:57379"/>
        <dbReference type="ChEBI" id="CHEBI:74151"/>
        <dbReference type="EC" id="2.3.1.225"/>
    </reaction>
</comment>
<dbReference type="PROSITE" id="PS50297">
    <property type="entry name" value="ANK_REP_REGION"/>
    <property type="match status" value="3"/>
</dbReference>
<evidence type="ECO:0000313" key="10">
    <source>
        <dbReference type="Proteomes" id="UP000694845"/>
    </source>
</evidence>
<dbReference type="SMART" id="SM00248">
    <property type="entry name" value="ANK"/>
    <property type="match status" value="5"/>
</dbReference>
<keyword evidence="8" id="KW-0012">Acyltransferase</keyword>
<feature type="domain" description="Palmitoyltransferase DHHC" evidence="9">
    <location>
        <begin position="410"/>
        <end position="535"/>
    </location>
</feature>
<evidence type="ECO:0000256" key="6">
    <source>
        <dbReference type="ARBA" id="ARBA00023136"/>
    </source>
</evidence>
<keyword evidence="10" id="KW-1185">Reference proteome</keyword>
<evidence type="ECO:0000256" key="8">
    <source>
        <dbReference type="RuleBase" id="RU079119"/>
    </source>
</evidence>
<feature type="repeat" description="ANK" evidence="7">
    <location>
        <begin position="192"/>
        <end position="216"/>
    </location>
</feature>
<dbReference type="InterPro" id="IPR001594">
    <property type="entry name" value="Palmitoyltrfase_DHHC"/>
</dbReference>
<dbReference type="SUPFAM" id="SSF48403">
    <property type="entry name" value="Ankyrin repeat"/>
    <property type="match status" value="1"/>
</dbReference>